<accession>A0A6J5SWI2</accession>
<reference evidence="1" key="1">
    <citation type="submission" date="2020-05" db="EMBL/GenBank/DDBJ databases">
        <authorList>
            <person name="Chiriac C."/>
            <person name="Salcher M."/>
            <person name="Ghai R."/>
            <person name="Kavagutti S V."/>
        </authorList>
    </citation>
    <scope>NUCLEOTIDE SEQUENCE</scope>
</reference>
<protein>
    <submittedName>
        <fullName evidence="1">Uncharacterized protein</fullName>
    </submittedName>
</protein>
<name>A0A6J5SWI2_9CAUD</name>
<organism evidence="1">
    <name type="scientific">uncultured Caudovirales phage</name>
    <dbReference type="NCBI Taxonomy" id="2100421"/>
    <lineage>
        <taxon>Viruses</taxon>
        <taxon>Duplodnaviria</taxon>
        <taxon>Heunggongvirae</taxon>
        <taxon>Uroviricota</taxon>
        <taxon>Caudoviricetes</taxon>
        <taxon>Peduoviridae</taxon>
        <taxon>Maltschvirus</taxon>
        <taxon>Maltschvirus maltsch</taxon>
    </lineage>
</organism>
<proteinExistence type="predicted"/>
<evidence type="ECO:0000313" key="1">
    <source>
        <dbReference type="EMBL" id="CAB4219124.1"/>
    </source>
</evidence>
<gene>
    <name evidence="1" type="ORF">UFOVP1604_207</name>
</gene>
<sequence>MKKLIFAIIFAVSFQVANAQTNSTEQDRQAVAFLKDRCLTFNQGQVPTKINSPKALMDSLDNKKINYSYTTYEFAGNQINDETCMGGSSDAKVVGKKAIPFVKYFIYTKGGLTYIELVDGNSYF</sequence>
<dbReference type="EMBL" id="LR797474">
    <property type="protein sequence ID" value="CAB4219124.1"/>
    <property type="molecule type" value="Genomic_DNA"/>
</dbReference>